<protein>
    <submittedName>
        <fullName evidence="1">Uncharacterized protein</fullName>
    </submittedName>
</protein>
<reference evidence="1" key="2">
    <citation type="submission" date="2023-02" db="EMBL/GenBank/DDBJ databases">
        <authorList>
            <consortium name="DOE Joint Genome Institute"/>
            <person name="Mondo S.J."/>
            <person name="Chang Y."/>
            <person name="Wang Y."/>
            <person name="Ahrendt S."/>
            <person name="Andreopoulos W."/>
            <person name="Barry K."/>
            <person name="Beard J."/>
            <person name="Benny G.L."/>
            <person name="Blankenship S."/>
            <person name="Bonito G."/>
            <person name="Cuomo C."/>
            <person name="Desiro A."/>
            <person name="Gervers K.A."/>
            <person name="Hundley H."/>
            <person name="Kuo A."/>
            <person name="LaButti K."/>
            <person name="Lang B.F."/>
            <person name="Lipzen A."/>
            <person name="O'Donnell K."/>
            <person name="Pangilinan J."/>
            <person name="Reynolds N."/>
            <person name="Sandor L."/>
            <person name="Smith M.W."/>
            <person name="Tsang A."/>
            <person name="Grigoriev I.V."/>
            <person name="Stajich J.E."/>
            <person name="Spatafora J.W."/>
        </authorList>
    </citation>
    <scope>NUCLEOTIDE SEQUENCE</scope>
    <source>
        <strain evidence="1">RSA 2281</strain>
    </source>
</reference>
<comment type="caution">
    <text evidence="1">The sequence shown here is derived from an EMBL/GenBank/DDBJ whole genome shotgun (WGS) entry which is preliminary data.</text>
</comment>
<reference evidence="1" key="1">
    <citation type="journal article" date="2022" name="IScience">
        <title>Evolution of zygomycete secretomes and the origins of terrestrial fungal ecologies.</title>
        <authorList>
            <person name="Chang Y."/>
            <person name="Wang Y."/>
            <person name="Mondo S."/>
            <person name="Ahrendt S."/>
            <person name="Andreopoulos W."/>
            <person name="Barry K."/>
            <person name="Beard J."/>
            <person name="Benny G.L."/>
            <person name="Blankenship S."/>
            <person name="Bonito G."/>
            <person name="Cuomo C."/>
            <person name="Desiro A."/>
            <person name="Gervers K.A."/>
            <person name="Hundley H."/>
            <person name="Kuo A."/>
            <person name="LaButti K."/>
            <person name="Lang B.F."/>
            <person name="Lipzen A."/>
            <person name="O'Donnell K."/>
            <person name="Pangilinan J."/>
            <person name="Reynolds N."/>
            <person name="Sandor L."/>
            <person name="Smith M.E."/>
            <person name="Tsang A."/>
            <person name="Grigoriev I.V."/>
            <person name="Stajich J.E."/>
            <person name="Spatafora J.W."/>
        </authorList>
    </citation>
    <scope>NUCLEOTIDE SEQUENCE</scope>
    <source>
        <strain evidence="1">RSA 2281</strain>
    </source>
</reference>
<dbReference type="AlphaFoldDB" id="A0AAD5KBI6"/>
<proteinExistence type="predicted"/>
<sequence>MALFRRRPSNASEISNVEIQKETENVHRLYALAVDEVNFAEDSRGSAYYAGDLITAREAIDDCAGAFMRLLLQIPDHQLRTQLQSTITPRLLNLQEKFNALPPESSLISL</sequence>
<name>A0AAD5KBI6_9FUNG</name>
<dbReference type="Proteomes" id="UP001209540">
    <property type="component" value="Unassembled WGS sequence"/>
</dbReference>
<organism evidence="1 2">
    <name type="scientific">Phascolomyces articulosus</name>
    <dbReference type="NCBI Taxonomy" id="60185"/>
    <lineage>
        <taxon>Eukaryota</taxon>
        <taxon>Fungi</taxon>
        <taxon>Fungi incertae sedis</taxon>
        <taxon>Mucoromycota</taxon>
        <taxon>Mucoromycotina</taxon>
        <taxon>Mucoromycetes</taxon>
        <taxon>Mucorales</taxon>
        <taxon>Lichtheimiaceae</taxon>
        <taxon>Phascolomyces</taxon>
    </lineage>
</organism>
<evidence type="ECO:0000313" key="2">
    <source>
        <dbReference type="Proteomes" id="UP001209540"/>
    </source>
</evidence>
<gene>
    <name evidence="1" type="ORF">BDA99DRAFT_495420</name>
</gene>
<accession>A0AAD5KBI6</accession>
<dbReference type="EMBL" id="JAIXMP010000002">
    <property type="protein sequence ID" value="KAI9277304.1"/>
    <property type="molecule type" value="Genomic_DNA"/>
</dbReference>
<evidence type="ECO:0000313" key="1">
    <source>
        <dbReference type="EMBL" id="KAI9277304.1"/>
    </source>
</evidence>
<keyword evidence="2" id="KW-1185">Reference proteome</keyword>